<dbReference type="EMBL" id="FUEG01000017">
    <property type="protein sequence ID" value="SJL12696.1"/>
    <property type="molecule type" value="Genomic_DNA"/>
</dbReference>
<keyword evidence="3" id="KW-1185">Reference proteome</keyword>
<name>A0A284RVA8_ARMOS</name>
<accession>A0A284RVA8</accession>
<gene>
    <name evidence="2" type="ORF">ARMOST_16127</name>
</gene>
<proteinExistence type="predicted"/>
<feature type="region of interest" description="Disordered" evidence="1">
    <location>
        <begin position="1"/>
        <end position="30"/>
    </location>
</feature>
<protein>
    <submittedName>
        <fullName evidence="2">Uncharacterized protein</fullName>
    </submittedName>
</protein>
<dbReference type="Proteomes" id="UP000219338">
    <property type="component" value="Unassembled WGS sequence"/>
</dbReference>
<organism evidence="2 3">
    <name type="scientific">Armillaria ostoyae</name>
    <name type="common">Armillaria root rot fungus</name>
    <dbReference type="NCBI Taxonomy" id="47428"/>
    <lineage>
        <taxon>Eukaryota</taxon>
        <taxon>Fungi</taxon>
        <taxon>Dikarya</taxon>
        <taxon>Basidiomycota</taxon>
        <taxon>Agaricomycotina</taxon>
        <taxon>Agaricomycetes</taxon>
        <taxon>Agaricomycetidae</taxon>
        <taxon>Agaricales</taxon>
        <taxon>Marasmiineae</taxon>
        <taxon>Physalacriaceae</taxon>
        <taxon>Armillaria</taxon>
    </lineage>
</organism>
<evidence type="ECO:0000313" key="3">
    <source>
        <dbReference type="Proteomes" id="UP000219338"/>
    </source>
</evidence>
<dbReference type="AlphaFoldDB" id="A0A284RVA8"/>
<evidence type="ECO:0000313" key="2">
    <source>
        <dbReference type="EMBL" id="SJL12696.1"/>
    </source>
</evidence>
<evidence type="ECO:0000256" key="1">
    <source>
        <dbReference type="SAM" id="MobiDB-lite"/>
    </source>
</evidence>
<reference evidence="3" key="1">
    <citation type="journal article" date="2017" name="Nat. Ecol. Evol.">
        <title>Genome expansion and lineage-specific genetic innovations in the forest pathogenic fungi Armillaria.</title>
        <authorList>
            <person name="Sipos G."/>
            <person name="Prasanna A.N."/>
            <person name="Walter M.C."/>
            <person name="O'Connor E."/>
            <person name="Balint B."/>
            <person name="Krizsan K."/>
            <person name="Kiss B."/>
            <person name="Hess J."/>
            <person name="Varga T."/>
            <person name="Slot J."/>
            <person name="Riley R."/>
            <person name="Boka B."/>
            <person name="Rigling D."/>
            <person name="Barry K."/>
            <person name="Lee J."/>
            <person name="Mihaltcheva S."/>
            <person name="LaButti K."/>
            <person name="Lipzen A."/>
            <person name="Waldron R."/>
            <person name="Moloney N.M."/>
            <person name="Sperisen C."/>
            <person name="Kredics L."/>
            <person name="Vagvoelgyi C."/>
            <person name="Patrignani A."/>
            <person name="Fitzpatrick D."/>
            <person name="Nagy I."/>
            <person name="Doyle S."/>
            <person name="Anderson J.B."/>
            <person name="Grigoriev I.V."/>
            <person name="Gueldener U."/>
            <person name="Muensterkoetter M."/>
            <person name="Nagy L.G."/>
        </authorList>
    </citation>
    <scope>NUCLEOTIDE SEQUENCE [LARGE SCALE GENOMIC DNA]</scope>
    <source>
        <strain evidence="3">C18/9</strain>
    </source>
</reference>
<sequence>MNELLGRGNTARDHEAAASPGIPSGEATPTLQQLKHRNIARDPVAALTSRAFSQTSRMLRWTRHHSALLAVLNSWLL</sequence>